<sequence length="133" mass="15330">MSRAPTAVFEFERKLGAKPVQSLLKVYRSKCISLSSYGCDIWGYKMMPELLAVENNFLKRLVVVPQSTAFHIVHDESGAGYRSDLLALCQVVRWLRIWANPELIKDCLSLENGSRIHLFNYIRSVMDKLDRHE</sequence>
<evidence type="ECO:0000313" key="2">
    <source>
        <dbReference type="Proteomes" id="UP001066276"/>
    </source>
</evidence>
<reference evidence="1" key="1">
    <citation type="journal article" date="2022" name="bioRxiv">
        <title>Sequencing and chromosome-scale assembly of the giantPleurodeles waltlgenome.</title>
        <authorList>
            <person name="Brown T."/>
            <person name="Elewa A."/>
            <person name="Iarovenko S."/>
            <person name="Subramanian E."/>
            <person name="Araus A.J."/>
            <person name="Petzold A."/>
            <person name="Susuki M."/>
            <person name="Suzuki K.-i.T."/>
            <person name="Hayashi T."/>
            <person name="Toyoda A."/>
            <person name="Oliveira C."/>
            <person name="Osipova E."/>
            <person name="Leigh N.D."/>
            <person name="Simon A."/>
            <person name="Yun M.H."/>
        </authorList>
    </citation>
    <scope>NUCLEOTIDE SEQUENCE</scope>
    <source>
        <strain evidence="1">20211129_DDA</strain>
        <tissue evidence="1">Liver</tissue>
    </source>
</reference>
<protein>
    <submittedName>
        <fullName evidence="1">Uncharacterized protein</fullName>
    </submittedName>
</protein>
<keyword evidence="2" id="KW-1185">Reference proteome</keyword>
<comment type="caution">
    <text evidence="1">The sequence shown here is derived from an EMBL/GenBank/DDBJ whole genome shotgun (WGS) entry which is preliminary data.</text>
</comment>
<proteinExistence type="predicted"/>
<gene>
    <name evidence="1" type="ORF">NDU88_009641</name>
</gene>
<name>A0AAV7PST0_PLEWA</name>
<evidence type="ECO:0000313" key="1">
    <source>
        <dbReference type="EMBL" id="KAJ1131303.1"/>
    </source>
</evidence>
<dbReference type="Proteomes" id="UP001066276">
    <property type="component" value="Chromosome 7"/>
</dbReference>
<dbReference type="EMBL" id="JANPWB010000011">
    <property type="protein sequence ID" value="KAJ1131303.1"/>
    <property type="molecule type" value="Genomic_DNA"/>
</dbReference>
<dbReference type="AlphaFoldDB" id="A0AAV7PST0"/>
<organism evidence="1 2">
    <name type="scientific">Pleurodeles waltl</name>
    <name type="common">Iberian ribbed newt</name>
    <dbReference type="NCBI Taxonomy" id="8319"/>
    <lineage>
        <taxon>Eukaryota</taxon>
        <taxon>Metazoa</taxon>
        <taxon>Chordata</taxon>
        <taxon>Craniata</taxon>
        <taxon>Vertebrata</taxon>
        <taxon>Euteleostomi</taxon>
        <taxon>Amphibia</taxon>
        <taxon>Batrachia</taxon>
        <taxon>Caudata</taxon>
        <taxon>Salamandroidea</taxon>
        <taxon>Salamandridae</taxon>
        <taxon>Pleurodelinae</taxon>
        <taxon>Pleurodeles</taxon>
    </lineage>
</organism>
<accession>A0AAV7PST0</accession>